<dbReference type="EMBL" id="CM046506">
    <property type="protein sequence ID" value="KAI8670558.1"/>
    <property type="molecule type" value="Genomic_DNA"/>
</dbReference>
<name>A0ACC0QYC9_9HYPO</name>
<organism evidence="1 2">
    <name type="scientific">Fusarium keratoplasticum</name>
    <dbReference type="NCBI Taxonomy" id="1328300"/>
    <lineage>
        <taxon>Eukaryota</taxon>
        <taxon>Fungi</taxon>
        <taxon>Dikarya</taxon>
        <taxon>Ascomycota</taxon>
        <taxon>Pezizomycotina</taxon>
        <taxon>Sordariomycetes</taxon>
        <taxon>Hypocreomycetidae</taxon>
        <taxon>Hypocreales</taxon>
        <taxon>Nectriaceae</taxon>
        <taxon>Fusarium</taxon>
        <taxon>Fusarium solani species complex</taxon>
    </lineage>
</organism>
<protein>
    <submittedName>
        <fullName evidence="1">NmrA domain-containing protein</fullName>
    </submittedName>
</protein>
<evidence type="ECO:0000313" key="2">
    <source>
        <dbReference type="Proteomes" id="UP001065298"/>
    </source>
</evidence>
<gene>
    <name evidence="1" type="ORF">NCS57_00527400</name>
</gene>
<comment type="caution">
    <text evidence="1">The sequence shown here is derived from an EMBL/GenBank/DDBJ whole genome shotgun (WGS) entry which is preliminary data.</text>
</comment>
<reference evidence="1" key="1">
    <citation type="submission" date="2022-06" db="EMBL/GenBank/DDBJ databases">
        <title>Fusarium solani species complex genomes reveal bases of compartmentalisation and animal pathogenesis.</title>
        <authorList>
            <person name="Tsai I.J."/>
        </authorList>
    </citation>
    <scope>NUCLEOTIDE SEQUENCE</scope>
    <source>
        <strain evidence="1">Fu6.1</strain>
    </source>
</reference>
<evidence type="ECO:0000313" key="1">
    <source>
        <dbReference type="EMBL" id="KAI8670558.1"/>
    </source>
</evidence>
<accession>A0ACC0QYC9</accession>
<sequence>MSNNICNISLEYDATKQQNITWVDSPNVRGTLDILQSCVLTLVACIYTALHLDVPLKTAWHEVFLYKLKWVLITLFAPEISVYMAADQLQQAWSLKKRLLSLVPEVQAVVPGTGETEVELPLVGSKTNVMSAIPEISLKYAFFIIMGGVRVNVDDIISLPDLDFKAQRHFTTRPYTIRVGPKTIIQLAEKGYWINIPKQKIDDKSKADVLQKCLVMIQVSWMVMQCIVRKVYNLPLALLEVHTMVHVVCAMFLYLCWLRKPLNVLEPELLDPGKFKGTIALLAQQQFYPNMATRLALVPPQEYPDQPPPRRRGGLISHDWITPNMGQRITHEEYPWVSEKMWAYLPPDAWARLRSDRSERLPLGAWRWLPPRPGRWISDKETQMRPGDVLPCGLMYHSEFQDLPLPLTEEFLNRWDAILKAFPFQDREELSSTSKFLRVNRLGWDFELVDPEEDAPVQGQDLFLARLKEFAPVPVGIFRTMPFSAGKRNLDINLKVFTENTGSSFGLLKFFRAFPWLAVLALLLSGIYGGVHLSAWRSTFPSIHEQILWKVSCIYIAAVLPVYFIIGPAMSDVAFWSGPETFTAVGMSTVISLVLLTEIKKVAIFGASGNFGTPITAALTKAGFDVTVISRTESTATFPDGLPVIKTTYTLENLTKALAGQDAAVCVVGPAGVSLQSTMIDAAEAAGVKRFIIDDFGWGPDFTSFPEFEPIRAQRLVGVNHAEARGEANPAFSWTGIATGNPVDWALKRFPLMGFDIPNKAALIYDSGTEKFTGTTLEGIGQSVAGVLQNPEATANCTVKVMSIKASQNELLQAFESVSGSKWDIQRSTTKELIDDAREKHAKGDRGWILALAVAQLFNEGKAMCLVAPSWEESDSKLLGVAEVSPRELAATVLGVSVD</sequence>
<proteinExistence type="predicted"/>
<keyword evidence="2" id="KW-1185">Reference proteome</keyword>
<dbReference type="Proteomes" id="UP001065298">
    <property type="component" value="Chromosome 4"/>
</dbReference>